<keyword evidence="3" id="KW-1185">Reference proteome</keyword>
<evidence type="ECO:0000256" key="1">
    <source>
        <dbReference type="SAM" id="Phobius"/>
    </source>
</evidence>
<keyword evidence="1" id="KW-0812">Transmembrane</keyword>
<proteinExistence type="predicted"/>
<name>A0ABV6F2L1_9MICC</name>
<dbReference type="Proteomes" id="UP001589766">
    <property type="component" value="Unassembled WGS sequence"/>
</dbReference>
<reference evidence="2 3" key="1">
    <citation type="submission" date="2024-09" db="EMBL/GenBank/DDBJ databases">
        <authorList>
            <person name="Sun Q."/>
            <person name="Mori K."/>
        </authorList>
    </citation>
    <scope>NUCLEOTIDE SEQUENCE [LARGE SCALE GENOMIC DNA]</scope>
    <source>
        <strain evidence="2 3">CCM 7609</strain>
    </source>
</reference>
<sequence length="143" mass="15239">MSDLMIGVVVGAVVALVGAGFLLTAWLSYSGRFRSWVLVRPPLTLTGRYWGLLPMALAGIAVLFVAVFGGLILAVGGTGSAPGGWSLTLTVGLVASLVGAVWTSHRLPRALKPAWYRDWEDGGITEQEVTAWLQERKSGRTSR</sequence>
<feature type="transmembrane region" description="Helical" evidence="1">
    <location>
        <begin position="6"/>
        <end position="29"/>
    </location>
</feature>
<feature type="transmembrane region" description="Helical" evidence="1">
    <location>
        <begin position="83"/>
        <end position="102"/>
    </location>
</feature>
<organism evidence="2 3">
    <name type="scientific">Citricoccus parietis</name>
    <dbReference type="NCBI Taxonomy" id="592307"/>
    <lineage>
        <taxon>Bacteria</taxon>
        <taxon>Bacillati</taxon>
        <taxon>Actinomycetota</taxon>
        <taxon>Actinomycetes</taxon>
        <taxon>Micrococcales</taxon>
        <taxon>Micrococcaceae</taxon>
        <taxon>Citricoccus</taxon>
    </lineage>
</organism>
<keyword evidence="1" id="KW-0472">Membrane</keyword>
<protein>
    <submittedName>
        <fullName evidence="2">Uncharacterized protein</fullName>
    </submittedName>
</protein>
<accession>A0ABV6F2L1</accession>
<comment type="caution">
    <text evidence="2">The sequence shown here is derived from an EMBL/GenBank/DDBJ whole genome shotgun (WGS) entry which is preliminary data.</text>
</comment>
<evidence type="ECO:0000313" key="2">
    <source>
        <dbReference type="EMBL" id="MFC0247751.1"/>
    </source>
</evidence>
<dbReference type="EMBL" id="JBHLWH010000013">
    <property type="protein sequence ID" value="MFC0247751.1"/>
    <property type="molecule type" value="Genomic_DNA"/>
</dbReference>
<gene>
    <name evidence="2" type="ORF">ACFFIO_04485</name>
</gene>
<dbReference type="RefSeq" id="WP_378040383.1">
    <property type="nucleotide sequence ID" value="NZ_JBHLWH010000013.1"/>
</dbReference>
<evidence type="ECO:0000313" key="3">
    <source>
        <dbReference type="Proteomes" id="UP001589766"/>
    </source>
</evidence>
<keyword evidence="1" id="KW-1133">Transmembrane helix</keyword>
<feature type="transmembrane region" description="Helical" evidence="1">
    <location>
        <begin position="50"/>
        <end position="77"/>
    </location>
</feature>